<evidence type="ECO:0000256" key="2">
    <source>
        <dbReference type="ARBA" id="ARBA00022980"/>
    </source>
</evidence>
<comment type="similarity">
    <text evidence="1">Belongs to the universal ribosomal protein uL24 family.</text>
</comment>
<evidence type="ECO:0000313" key="5">
    <source>
        <dbReference type="EMBL" id="KAF6816845.1"/>
    </source>
</evidence>
<feature type="region of interest" description="Disordered" evidence="4">
    <location>
        <begin position="1"/>
        <end position="25"/>
    </location>
</feature>
<dbReference type="PANTHER" id="PTHR12903">
    <property type="entry name" value="MITOCHONDRIAL RIBOSOMAL PROTEIN L24"/>
    <property type="match status" value="1"/>
</dbReference>
<dbReference type="CDD" id="cd06089">
    <property type="entry name" value="KOW_RPL26"/>
    <property type="match status" value="1"/>
</dbReference>
<keyword evidence="6" id="KW-1185">Reference proteome</keyword>
<feature type="region of interest" description="Disordered" evidence="4">
    <location>
        <begin position="343"/>
        <end position="375"/>
    </location>
</feature>
<evidence type="ECO:0000256" key="4">
    <source>
        <dbReference type="SAM" id="MobiDB-lite"/>
    </source>
</evidence>
<dbReference type="InterPro" id="IPR003256">
    <property type="entry name" value="Ribosomal_uL24"/>
</dbReference>
<organism evidence="5 6">
    <name type="scientific">Colletotrichum sojae</name>
    <dbReference type="NCBI Taxonomy" id="2175907"/>
    <lineage>
        <taxon>Eukaryota</taxon>
        <taxon>Fungi</taxon>
        <taxon>Dikarya</taxon>
        <taxon>Ascomycota</taxon>
        <taxon>Pezizomycotina</taxon>
        <taxon>Sordariomycetes</taxon>
        <taxon>Hypocreomycetidae</taxon>
        <taxon>Glomerellales</taxon>
        <taxon>Glomerellaceae</taxon>
        <taxon>Colletotrichum</taxon>
        <taxon>Colletotrichum orchidearum species complex</taxon>
    </lineage>
</organism>
<dbReference type="GO" id="GO:0003723">
    <property type="term" value="F:RNA binding"/>
    <property type="evidence" value="ECO:0007669"/>
    <property type="project" value="InterPro"/>
</dbReference>
<accession>A0A8H6N2B1</accession>
<reference evidence="5 6" key="1">
    <citation type="journal article" date="2020" name="Phytopathology">
        <title>Genome Sequence Resources of Colletotrichum truncatum, C. plurivorum, C. musicola, and C. sojae: Four Species Pathogenic to Soybean (Glycine max).</title>
        <authorList>
            <person name="Rogerio F."/>
            <person name="Boufleur T.R."/>
            <person name="Ciampi-Guillardi M."/>
            <person name="Sukno S.A."/>
            <person name="Thon M.R."/>
            <person name="Massola Junior N.S."/>
            <person name="Baroncelli R."/>
        </authorList>
    </citation>
    <scope>NUCLEOTIDE SEQUENCE [LARGE SCALE GENOMIC DNA]</scope>
    <source>
        <strain evidence="5 6">LFN0009</strain>
    </source>
</reference>
<gene>
    <name evidence="5" type="ORF">CSOJ01_02776</name>
</gene>
<keyword evidence="3" id="KW-0687">Ribonucleoprotein</keyword>
<keyword evidence="2" id="KW-0689">Ribosomal protein</keyword>
<name>A0A8H6N2B1_9PEZI</name>
<dbReference type="GO" id="GO:0006412">
    <property type="term" value="P:translation"/>
    <property type="evidence" value="ECO:0007669"/>
    <property type="project" value="InterPro"/>
</dbReference>
<evidence type="ECO:0000313" key="6">
    <source>
        <dbReference type="Proteomes" id="UP000652219"/>
    </source>
</evidence>
<dbReference type="InterPro" id="IPR008991">
    <property type="entry name" value="Translation_prot_SH3-like_sf"/>
</dbReference>
<comment type="caution">
    <text evidence="5">The sequence shown here is derived from an EMBL/GenBank/DDBJ whole genome shotgun (WGS) entry which is preliminary data.</text>
</comment>
<sequence length="375" mass="42680">MQRLMKRTAQAVKQVERRNRKKERMRIGQLKAQTIREQKEYLGELKQDIKEARLVRREKWEQGPNAPRRDVLATYGALETNRSSRQTRLRDEMIEARCAWAGGASQLGLRIGDRVVMIEGPEKGKIDKITNIDMETATVQLEFLGRVSIAVPEPFQKVLEAPPTQNSPVNIPISAVRLVHPIPDPKTGVPRDVIIRRLEVTPAHRVVAGENIVIPYPKVEEEEKVAFPVDTRAKEVDEHTFRPTLFRPPMPSAVIDELRNKYSRFRTRHDDDYVARKEEEEAHEKALKKMTPEQQAQFRTPVQEFNRQLREARRARGQPELSDDMLAKIGEVIAKNKSRTLNAAGISEVSSTPTPKIVDAAIPSSAPTKTQPPLQ</sequence>
<dbReference type="Gene3D" id="2.30.30.30">
    <property type="match status" value="1"/>
</dbReference>
<evidence type="ECO:0000256" key="3">
    <source>
        <dbReference type="ARBA" id="ARBA00023274"/>
    </source>
</evidence>
<dbReference type="AlphaFoldDB" id="A0A8H6N2B1"/>
<dbReference type="Proteomes" id="UP000652219">
    <property type="component" value="Unassembled WGS sequence"/>
</dbReference>
<dbReference type="EMBL" id="WIGN01000025">
    <property type="protein sequence ID" value="KAF6816845.1"/>
    <property type="molecule type" value="Genomic_DNA"/>
</dbReference>
<dbReference type="GO" id="GO:1990904">
    <property type="term" value="C:ribonucleoprotein complex"/>
    <property type="evidence" value="ECO:0007669"/>
    <property type="project" value="UniProtKB-KW"/>
</dbReference>
<protein>
    <submittedName>
        <fullName evidence="5">KOW domain-containing protein domain-containing protein</fullName>
    </submittedName>
</protein>
<dbReference type="InterPro" id="IPR041988">
    <property type="entry name" value="Ribosomal_uL24_KOW"/>
</dbReference>
<dbReference type="Pfam" id="PF22682">
    <property type="entry name" value="Ribosomal_uL24m-like"/>
    <property type="match status" value="1"/>
</dbReference>
<dbReference type="GO" id="GO:0005840">
    <property type="term" value="C:ribosome"/>
    <property type="evidence" value="ECO:0007669"/>
    <property type="project" value="UniProtKB-KW"/>
</dbReference>
<evidence type="ECO:0000256" key="1">
    <source>
        <dbReference type="ARBA" id="ARBA00010618"/>
    </source>
</evidence>
<dbReference type="GO" id="GO:0003735">
    <property type="term" value="F:structural constituent of ribosome"/>
    <property type="evidence" value="ECO:0007669"/>
    <property type="project" value="InterPro"/>
</dbReference>
<dbReference type="SUPFAM" id="SSF50104">
    <property type="entry name" value="Translation proteins SH3-like domain"/>
    <property type="match status" value="1"/>
</dbReference>
<proteinExistence type="inferred from homology"/>
<dbReference type="InterPro" id="IPR014722">
    <property type="entry name" value="Rib_uL2_dom2"/>
</dbReference>
<feature type="compositionally biased region" description="Polar residues" evidence="4">
    <location>
        <begin position="365"/>
        <end position="375"/>
    </location>
</feature>